<evidence type="ECO:0000313" key="5">
    <source>
        <dbReference type="EMBL" id="MBD7911619.1"/>
    </source>
</evidence>
<proteinExistence type="inferred from homology"/>
<accession>A0ABR8PU15</accession>
<dbReference type="InterPro" id="IPR036962">
    <property type="entry name" value="Glyco_hydro_3_N_sf"/>
</dbReference>
<keyword evidence="3 5" id="KW-0378">Hydrolase</keyword>
<evidence type="ECO:0000256" key="3">
    <source>
        <dbReference type="ARBA" id="ARBA00022801"/>
    </source>
</evidence>
<dbReference type="Proteomes" id="UP000627781">
    <property type="component" value="Unassembled WGS sequence"/>
</dbReference>
<dbReference type="Gene3D" id="2.60.40.10">
    <property type="entry name" value="Immunoglobulins"/>
    <property type="match status" value="1"/>
</dbReference>
<dbReference type="RefSeq" id="WP_191768493.1">
    <property type="nucleotide sequence ID" value="NZ_JACSRA010000013.1"/>
</dbReference>
<dbReference type="InterPro" id="IPR026891">
    <property type="entry name" value="Fn3-like"/>
</dbReference>
<dbReference type="InterPro" id="IPR044993">
    <property type="entry name" value="BXL"/>
</dbReference>
<dbReference type="SMART" id="SM01217">
    <property type="entry name" value="Fn3_like"/>
    <property type="match status" value="1"/>
</dbReference>
<evidence type="ECO:0000313" key="6">
    <source>
        <dbReference type="Proteomes" id="UP000627781"/>
    </source>
</evidence>
<dbReference type="InterPro" id="IPR002772">
    <property type="entry name" value="Glyco_hydro_3_C"/>
</dbReference>
<dbReference type="InterPro" id="IPR001764">
    <property type="entry name" value="Glyco_hydro_3_N"/>
</dbReference>
<evidence type="ECO:0000256" key="1">
    <source>
        <dbReference type="ARBA" id="ARBA00005336"/>
    </source>
</evidence>
<dbReference type="EMBL" id="JACSRA010000013">
    <property type="protein sequence ID" value="MBD7911619.1"/>
    <property type="molecule type" value="Genomic_DNA"/>
</dbReference>
<name>A0ABR8PU15_9CLOT</name>
<evidence type="ECO:0000259" key="4">
    <source>
        <dbReference type="SMART" id="SM01217"/>
    </source>
</evidence>
<gene>
    <name evidence="5" type="ORF">H9661_09650</name>
</gene>
<dbReference type="PANTHER" id="PTHR42721:SF3">
    <property type="entry name" value="BETA-D-XYLOSIDASE 5-RELATED"/>
    <property type="match status" value="1"/>
</dbReference>
<sequence length="710" mass="78879">MRNNERITHECALEKAKELVAKMTLQERAEQLTYKAPAIKHLNIPRYNWWNEGLHGVARAGTATVFPQAIGLAAMFDDELLKEIAKIIATEGRAKYNENSKKGDRDIYKGLTYWSPNINIFRDPRWGRGHETYGEDPYLTSRLGVAFVKGLQGDGKYLKIAACAKHFAVHSGPEGLRHEFNAVVSKKDLFETYLPAFEACIKEADVEAVMGAYNRTNDEPCCGSKLLLKDILRGKWQFKGHVVSDCWAIADFHLYHKVTSTATESAALAIKNGCDLNCGNVYLQMLLAYKEGLVSEEDITTAAERLMATRVRFGMFDEECEYNKISYEMNDSKEHNEISLIASRKSIVMLKNNGVLPLNKSKLKSIGVIGPNSNSELMLKGNYFGTASKYTTILEGIHEAVDSDDIRVFYSEGCHLYKDRVSDLAEADDRMAEAVTVAEHSDVVILCLGLDSSIEGEQGDASNSDGAGDKLNLNLPGRQQELLEKVIATGKPVIVVLGAGSALTLQGQEENCAAILDVWYPGSHGGRALADILFGKCSPSGKLPVTFYKTIEELPEFTDYSMKGRTYRYMKNESLYPFGYGLTYSSVELSDLVVSNIHKNFDSVNVSLKISNTGNFDIEEVVQCYVKDLESQFAVDNYSLSGFKRVELKKGESKTVSIKIDKKSFEAVNDKGERILDSKKFKLFVGISQPDSRSIRLIGITPLEADIEVV</sequence>
<organism evidence="5 6">
    <name type="scientific">Clostridium cibarium</name>
    <dbReference type="NCBI Taxonomy" id="2762247"/>
    <lineage>
        <taxon>Bacteria</taxon>
        <taxon>Bacillati</taxon>
        <taxon>Bacillota</taxon>
        <taxon>Clostridia</taxon>
        <taxon>Eubacteriales</taxon>
        <taxon>Clostridiaceae</taxon>
        <taxon>Clostridium</taxon>
    </lineage>
</organism>
<comment type="similarity">
    <text evidence="1">Belongs to the glycosyl hydrolase 3 family.</text>
</comment>
<feature type="domain" description="Fibronectin type III-like" evidence="4">
    <location>
        <begin position="620"/>
        <end position="689"/>
    </location>
</feature>
<dbReference type="Gene3D" id="3.40.50.1700">
    <property type="entry name" value="Glycoside hydrolase family 3 C-terminal domain"/>
    <property type="match status" value="1"/>
</dbReference>
<dbReference type="Gene3D" id="3.20.20.300">
    <property type="entry name" value="Glycoside hydrolase, family 3, N-terminal domain"/>
    <property type="match status" value="1"/>
</dbReference>
<reference evidence="5 6" key="1">
    <citation type="submission" date="2020-08" db="EMBL/GenBank/DDBJ databases">
        <title>A Genomic Blueprint of the Chicken Gut Microbiome.</title>
        <authorList>
            <person name="Gilroy R."/>
            <person name="Ravi A."/>
            <person name="Getino M."/>
            <person name="Pursley I."/>
            <person name="Horton D.L."/>
            <person name="Alikhan N.-F."/>
            <person name="Baker D."/>
            <person name="Gharbi K."/>
            <person name="Hall N."/>
            <person name="Watson M."/>
            <person name="Adriaenssens E.M."/>
            <person name="Foster-Nyarko E."/>
            <person name="Jarju S."/>
            <person name="Secka A."/>
            <person name="Antonio M."/>
            <person name="Oren A."/>
            <person name="Chaudhuri R."/>
            <person name="La Ragione R.M."/>
            <person name="Hildebrand F."/>
            <person name="Pallen M.J."/>
        </authorList>
    </citation>
    <scope>NUCLEOTIDE SEQUENCE [LARGE SCALE GENOMIC DNA]</scope>
    <source>
        <strain evidence="5 6">Sa3CVN1</strain>
    </source>
</reference>
<dbReference type="PANTHER" id="PTHR42721">
    <property type="entry name" value="SUGAR HYDROLASE-RELATED"/>
    <property type="match status" value="1"/>
</dbReference>
<dbReference type="Pfam" id="PF00933">
    <property type="entry name" value="Glyco_hydro_3"/>
    <property type="match status" value="1"/>
</dbReference>
<keyword evidence="6" id="KW-1185">Reference proteome</keyword>
<protein>
    <submittedName>
        <fullName evidence="5">Glycoside hydrolase family 3 C-terminal domain-containing protein</fullName>
    </submittedName>
</protein>
<dbReference type="GO" id="GO:0016787">
    <property type="term" value="F:hydrolase activity"/>
    <property type="evidence" value="ECO:0007669"/>
    <property type="project" value="UniProtKB-KW"/>
</dbReference>
<dbReference type="InterPro" id="IPR036881">
    <property type="entry name" value="Glyco_hydro_3_C_sf"/>
</dbReference>
<comment type="caution">
    <text evidence="5">The sequence shown here is derived from an EMBL/GenBank/DDBJ whole genome shotgun (WGS) entry which is preliminary data.</text>
</comment>
<keyword evidence="2" id="KW-0732">Signal</keyword>
<dbReference type="PRINTS" id="PR00133">
    <property type="entry name" value="GLHYDRLASE3"/>
</dbReference>
<evidence type="ECO:0000256" key="2">
    <source>
        <dbReference type="ARBA" id="ARBA00022729"/>
    </source>
</evidence>
<dbReference type="InterPro" id="IPR017853">
    <property type="entry name" value="GH"/>
</dbReference>
<dbReference type="Pfam" id="PF01915">
    <property type="entry name" value="Glyco_hydro_3_C"/>
    <property type="match status" value="1"/>
</dbReference>
<dbReference type="SUPFAM" id="SSF51445">
    <property type="entry name" value="(Trans)glycosidases"/>
    <property type="match status" value="1"/>
</dbReference>
<dbReference type="Pfam" id="PF14310">
    <property type="entry name" value="Fn3-like"/>
    <property type="match status" value="1"/>
</dbReference>
<dbReference type="SUPFAM" id="SSF52279">
    <property type="entry name" value="Beta-D-glucan exohydrolase, C-terminal domain"/>
    <property type="match status" value="1"/>
</dbReference>
<dbReference type="InterPro" id="IPR013783">
    <property type="entry name" value="Ig-like_fold"/>
</dbReference>